<dbReference type="PROSITE" id="PS00080">
    <property type="entry name" value="MULTICOPPER_OXIDASE2"/>
    <property type="match status" value="1"/>
</dbReference>
<feature type="domain" description="Plastocyanin-like" evidence="6">
    <location>
        <begin position="146"/>
        <end position="289"/>
    </location>
</feature>
<dbReference type="Proteomes" id="UP000243876">
    <property type="component" value="Unassembled WGS sequence"/>
</dbReference>
<name>A0A0D6EMP4_SPOSA</name>
<evidence type="ECO:0000256" key="5">
    <source>
        <dbReference type="ARBA" id="ARBA00023180"/>
    </source>
</evidence>
<sequence length="539" mass="59569">MVASNPDELRLSPTWDIYAAPQVREYYFTVEEIPGDTLVVHVQNLISQPLTIHWHGLAQNGTNPQDGPSGVTQCPIPAGMSYTYRFTVFRNTPVGQYGTYWWHAHRRSLYADGITGPLVIHAPEDPLKLGEDYDIDQASSRPSLQIVVINDWYHTESTVIVDALQTPEGFQGTFKAPSPQSGLINGRGQWNCSFATVLDTCNELPPLVFTFPPDQRIRLRFIHVGQHPVFFLSVDEHELTVIEADDTPVEEQPVHRIPINVAQRYSAMLDTIGHSIGDSFYLRADINTVCLGASFTDMTVQNLAIIRIANDDDEPVPTGLPESRDWQDPIVGNCTDLDESLLVPRIVVHPPAESNQLSIFNTTAVNTTEDVFQWTVDAVTFGKPPPILHKVARGEPIGRKVSATIVAEREEVLDIVIQNVQGAPHPFHLHGIEMSLIARGTGILGPGDAPDVPYNLDNPLRRDTISVLPGAWVVVRLVADLAGVHAFHCHIGWHLSQGLMGVLVVEPEVLRTLGIPAANLELCNNAERNKIDPGRKRLV</sequence>
<dbReference type="GO" id="GO:0005507">
    <property type="term" value="F:copper ion binding"/>
    <property type="evidence" value="ECO:0007669"/>
    <property type="project" value="InterPro"/>
</dbReference>
<dbReference type="InterPro" id="IPR011707">
    <property type="entry name" value="Cu-oxidase-like_N"/>
</dbReference>
<dbReference type="PANTHER" id="PTHR11709">
    <property type="entry name" value="MULTI-COPPER OXIDASE"/>
    <property type="match status" value="1"/>
</dbReference>
<dbReference type="InterPro" id="IPR011706">
    <property type="entry name" value="Cu-oxidase_C"/>
</dbReference>
<keyword evidence="5" id="KW-0325">Glycoprotein</keyword>
<reference evidence="10" key="1">
    <citation type="submission" date="2015-02" db="EMBL/GenBank/DDBJ databases">
        <authorList>
            <person name="Gon?alves P."/>
        </authorList>
    </citation>
    <scope>NUCLEOTIDE SEQUENCE [LARGE SCALE GENOMIC DNA]</scope>
</reference>
<evidence type="ECO:0000313" key="9">
    <source>
        <dbReference type="EMBL" id="CEQ41312.1"/>
    </source>
</evidence>
<dbReference type="Pfam" id="PF00394">
    <property type="entry name" value="Cu-oxidase"/>
    <property type="match status" value="1"/>
</dbReference>
<feature type="non-terminal residue" evidence="9">
    <location>
        <position position="1"/>
    </location>
</feature>
<dbReference type="InterPro" id="IPR001117">
    <property type="entry name" value="Cu-oxidase_2nd"/>
</dbReference>
<dbReference type="Pfam" id="PF07731">
    <property type="entry name" value="Cu-oxidase_2"/>
    <property type="match status" value="1"/>
</dbReference>
<proteinExistence type="inferred from homology"/>
<gene>
    <name evidence="9" type="primary">SPOSA6832_03043</name>
</gene>
<accession>A0A0D6EMP4</accession>
<organism evidence="9 10">
    <name type="scientific">Sporidiobolus salmonicolor</name>
    <name type="common">Yeast-like fungus</name>
    <name type="synonym">Sporobolomyces salmonicolor</name>
    <dbReference type="NCBI Taxonomy" id="5005"/>
    <lineage>
        <taxon>Eukaryota</taxon>
        <taxon>Fungi</taxon>
        <taxon>Dikarya</taxon>
        <taxon>Basidiomycota</taxon>
        <taxon>Pucciniomycotina</taxon>
        <taxon>Microbotryomycetes</taxon>
        <taxon>Sporidiobolales</taxon>
        <taxon>Sporidiobolaceae</taxon>
        <taxon>Sporobolomyces</taxon>
    </lineage>
</organism>
<dbReference type="PANTHER" id="PTHR11709:SF414">
    <property type="entry name" value="ADR239WP"/>
    <property type="match status" value="1"/>
</dbReference>
<keyword evidence="3" id="KW-0560">Oxidoreductase</keyword>
<evidence type="ECO:0000313" key="10">
    <source>
        <dbReference type="Proteomes" id="UP000243876"/>
    </source>
</evidence>
<dbReference type="InterPro" id="IPR008972">
    <property type="entry name" value="Cupredoxin"/>
</dbReference>
<dbReference type="GO" id="GO:0016491">
    <property type="term" value="F:oxidoreductase activity"/>
    <property type="evidence" value="ECO:0007669"/>
    <property type="project" value="UniProtKB-KW"/>
</dbReference>
<dbReference type="EMBL" id="CENE01000013">
    <property type="protein sequence ID" value="CEQ41312.1"/>
    <property type="molecule type" value="Genomic_DNA"/>
</dbReference>
<protein>
    <submittedName>
        <fullName evidence="9">SPOSA6832_03043-mRNA-1:cds</fullName>
    </submittedName>
</protein>
<evidence type="ECO:0000259" key="6">
    <source>
        <dbReference type="Pfam" id="PF00394"/>
    </source>
</evidence>
<dbReference type="InterPro" id="IPR002355">
    <property type="entry name" value="Cu_oxidase_Cu_BS"/>
</dbReference>
<feature type="domain" description="Plastocyanin-like" evidence="8">
    <location>
        <begin position="34"/>
        <end position="124"/>
    </location>
</feature>
<evidence type="ECO:0000256" key="1">
    <source>
        <dbReference type="ARBA" id="ARBA00010609"/>
    </source>
</evidence>
<dbReference type="SUPFAM" id="SSF49503">
    <property type="entry name" value="Cupredoxins"/>
    <property type="match status" value="3"/>
</dbReference>
<dbReference type="Pfam" id="PF07732">
    <property type="entry name" value="Cu-oxidase_3"/>
    <property type="match status" value="1"/>
</dbReference>
<evidence type="ECO:0000256" key="2">
    <source>
        <dbReference type="ARBA" id="ARBA00022723"/>
    </source>
</evidence>
<dbReference type="AlphaFoldDB" id="A0A0D6EMP4"/>
<keyword evidence="2" id="KW-0479">Metal-binding</keyword>
<keyword evidence="4" id="KW-0186">Copper</keyword>
<feature type="domain" description="Plastocyanin-like" evidence="7">
    <location>
        <begin position="400"/>
        <end position="508"/>
    </location>
</feature>
<keyword evidence="10" id="KW-1185">Reference proteome</keyword>
<evidence type="ECO:0000259" key="7">
    <source>
        <dbReference type="Pfam" id="PF07731"/>
    </source>
</evidence>
<dbReference type="InterPro" id="IPR045087">
    <property type="entry name" value="Cu-oxidase_fam"/>
</dbReference>
<evidence type="ECO:0000256" key="3">
    <source>
        <dbReference type="ARBA" id="ARBA00023002"/>
    </source>
</evidence>
<comment type="similarity">
    <text evidence="1">Belongs to the multicopper oxidase family.</text>
</comment>
<evidence type="ECO:0000256" key="4">
    <source>
        <dbReference type="ARBA" id="ARBA00023008"/>
    </source>
</evidence>
<dbReference type="OrthoDB" id="2121828at2759"/>
<evidence type="ECO:0000259" key="8">
    <source>
        <dbReference type="Pfam" id="PF07732"/>
    </source>
</evidence>
<dbReference type="Gene3D" id="2.60.40.420">
    <property type="entry name" value="Cupredoxins - blue copper proteins"/>
    <property type="match status" value="3"/>
</dbReference>